<dbReference type="SMART" id="SM00184">
    <property type="entry name" value="RING"/>
    <property type="match status" value="1"/>
</dbReference>
<dbReference type="InterPro" id="IPR001841">
    <property type="entry name" value="Znf_RING"/>
</dbReference>
<dbReference type="PANTHER" id="PTHR23041">
    <property type="entry name" value="RING FINGER DOMAIN-CONTAINING"/>
    <property type="match status" value="1"/>
</dbReference>
<dbReference type="SUPFAM" id="SSF57850">
    <property type="entry name" value="RING/U-box"/>
    <property type="match status" value="1"/>
</dbReference>
<feature type="domain" description="RING-type" evidence="1">
    <location>
        <begin position="184"/>
        <end position="224"/>
    </location>
</feature>
<protein>
    <recommendedName>
        <fullName evidence="1">RING-type domain-containing protein</fullName>
    </recommendedName>
</protein>
<reference evidence="2" key="1">
    <citation type="journal article" date="2020" name="Nature">
        <title>Giant virus diversity and host interactions through global metagenomics.</title>
        <authorList>
            <person name="Schulz F."/>
            <person name="Roux S."/>
            <person name="Paez-Espino D."/>
            <person name="Jungbluth S."/>
            <person name="Walsh D.A."/>
            <person name="Denef V.J."/>
            <person name="McMahon K.D."/>
            <person name="Konstantinidis K.T."/>
            <person name="Eloe-Fadrosh E.A."/>
            <person name="Kyrpides N.C."/>
            <person name="Woyke T."/>
        </authorList>
    </citation>
    <scope>NUCLEOTIDE SEQUENCE</scope>
    <source>
        <strain evidence="2">GVMAG-M-3300025880-75</strain>
    </source>
</reference>
<dbReference type="AlphaFoldDB" id="A0A6C0JC80"/>
<proteinExistence type="predicted"/>
<dbReference type="Gene3D" id="3.30.40.10">
    <property type="entry name" value="Zinc/RING finger domain, C3HC4 (zinc finger)"/>
    <property type="match status" value="1"/>
</dbReference>
<organism evidence="2">
    <name type="scientific">viral metagenome</name>
    <dbReference type="NCBI Taxonomy" id="1070528"/>
    <lineage>
        <taxon>unclassified sequences</taxon>
        <taxon>metagenomes</taxon>
        <taxon>organismal metagenomes</taxon>
    </lineage>
</organism>
<sequence>MPCSYCKCASHNRQRCDSFKKDIDMEIDVIIKKYQEEGRAITRDVAYITSRTNIIKAKNIENLAYYREQRREVRIENWRLQRERFEREREQRNSVNNQLENIVNQSVQMYMSNLSEEGLTEYIATIRNAFPDGVSIRDSSFGNVIYRNMNGVRLARTLHNNIFVPMEEVKLVEKVERQVEATECAICMEEFGETDIMVTSCGHKFHSSCMFKHLQTRNNCPCCRGVLF</sequence>
<dbReference type="PANTHER" id="PTHR23041:SF78">
    <property type="entry name" value="E3 UBIQUITIN-PROTEIN LIGASE RNF4"/>
    <property type="match status" value="1"/>
</dbReference>
<dbReference type="EMBL" id="MN740358">
    <property type="protein sequence ID" value="QHU02450.1"/>
    <property type="molecule type" value="Genomic_DNA"/>
</dbReference>
<dbReference type="Pfam" id="PF13639">
    <property type="entry name" value="zf-RING_2"/>
    <property type="match status" value="1"/>
</dbReference>
<evidence type="ECO:0000259" key="1">
    <source>
        <dbReference type="PROSITE" id="PS50089"/>
    </source>
</evidence>
<dbReference type="PROSITE" id="PS50089">
    <property type="entry name" value="ZF_RING_2"/>
    <property type="match status" value="1"/>
</dbReference>
<dbReference type="InterPro" id="IPR013083">
    <property type="entry name" value="Znf_RING/FYVE/PHD"/>
</dbReference>
<accession>A0A6C0JC80</accession>
<evidence type="ECO:0000313" key="2">
    <source>
        <dbReference type="EMBL" id="QHU02450.1"/>
    </source>
</evidence>
<name>A0A6C0JC80_9ZZZZ</name>
<dbReference type="InterPro" id="IPR047134">
    <property type="entry name" value="RNF4"/>
</dbReference>